<sequence length="968" mass="107123">MIPDQSVLNQLKETDTLPEENVPTESTRPQQTVPLEDVLSDCTPADSAQAATEETVEPATEVEEVIQDASVDNPLEDTAAVQPTLLETVAEEVVPRVAEEVVPRVAEEVAPRVAEEVAPRVTGTMAEESPTPPDTLTEVALGPSDTEAEMAPSLPEAATELQETAEGKHIEDETGEKVKGETQQEAASQEPETKECETGEMLKAAVTELASSFAQARAAEVNAMLKAVKNKNANSQVFQALPKHMRRRAMSHNIKRLPRRLQTIAKKEADKTSQQKKEVSKTKSRKARRRHGNLLLEFNRRQRKNLWLETHIWHAKRFHMVKKWGYCLGDKPTAKCYRACYRAMTKHCLLQDLSYQCCLELRGAEDDLLKALARVTSTDMGATFAAVACLSGKRQGSLVLYRADRYPKEPLGQVTFIWKPKKVPSEERQLWIWTHPTSKQVSPQFLSLYHTVWVGSPAEIPAGTVLGLTVDDPRLNLPNKRSQSMPDPSRVQDLQIRQLTLSGVAAECAWSSIWDQAVRDNVTENKIPEKELNHMKSELLVPGSHLSLGPKDSRIPILLVQQPGKQTGEELSGWGSGWDVLVPKGWGMAFWIPFIYRGARAGGLQEGLKHSQNKGAAHFPHDFPDCPAGMRFAKEQENELADKFKRRPPAKRPNYIKHGSIAPFCCPWQQLAEEWEIIVKDSGDEQPAALKGRERPLSAVQGCEEELLKSAESPSKLRLGLQLEGIEVDAGVSVTESKKACAEGIGGFRVLRSRNVLRQLSVWCRPTSGKGQRGQRLVPSFQQELTPESAVSVSAANPLSLVWARLTLLKKGSPALHAMISIPTAEDFEQLSKDPAYCGPQEPKHRDHFKHKIKQIKKSKKKKQPPAEETSEGYKTSSPDGGVCSDLTLGLWPEPLPSVTSHCSRVTIGFVTQGDFSLAVGCGEALGFVSLTGLLHVLSRQPADRRGLVLMRNAASLQYRFAKLRIEV</sequence>
<feature type="region of interest" description="Disordered" evidence="4">
    <location>
        <begin position="1"/>
        <end position="35"/>
    </location>
</feature>
<name>A0A444TZU6_ACIRT</name>
<feature type="compositionally biased region" description="Polar residues" evidence="4">
    <location>
        <begin position="23"/>
        <end position="33"/>
    </location>
</feature>
<feature type="compositionally biased region" description="Basic and acidic residues" evidence="4">
    <location>
        <begin position="165"/>
        <end position="182"/>
    </location>
</feature>
<dbReference type="GO" id="GO:0005655">
    <property type="term" value="C:nucleolar ribonuclease P complex"/>
    <property type="evidence" value="ECO:0007669"/>
    <property type="project" value="InterPro"/>
</dbReference>
<feature type="domain" description="POP1 C-terminal" evidence="7">
    <location>
        <begin position="800"/>
        <end position="968"/>
    </location>
</feature>
<accession>A0A444TZU6</accession>
<feature type="domain" description="Pop1 N-terminal" evidence="5">
    <location>
        <begin position="297"/>
        <end position="363"/>
    </location>
</feature>
<dbReference type="GO" id="GO:0000172">
    <property type="term" value="C:ribonuclease MRP complex"/>
    <property type="evidence" value="ECO:0007669"/>
    <property type="project" value="InterPro"/>
</dbReference>
<dbReference type="InterPro" id="IPR009723">
    <property type="entry name" value="Pop1_N"/>
</dbReference>
<dbReference type="PANTHER" id="PTHR22731">
    <property type="entry name" value="RIBONUCLEASES P/MRP PROTEIN SUBUNIT POP1"/>
    <property type="match status" value="1"/>
</dbReference>
<dbReference type="Pfam" id="PF08170">
    <property type="entry name" value="POPLD"/>
    <property type="match status" value="1"/>
</dbReference>
<feature type="compositionally biased region" description="Polar residues" evidence="4">
    <location>
        <begin position="1"/>
        <end position="11"/>
    </location>
</feature>
<evidence type="ECO:0000313" key="9">
    <source>
        <dbReference type="Proteomes" id="UP000289886"/>
    </source>
</evidence>
<evidence type="ECO:0000256" key="2">
    <source>
        <dbReference type="ARBA" id="ARBA00022694"/>
    </source>
</evidence>
<dbReference type="InterPro" id="IPR039182">
    <property type="entry name" value="Pop1"/>
</dbReference>
<evidence type="ECO:0000259" key="5">
    <source>
        <dbReference type="Pfam" id="PF06978"/>
    </source>
</evidence>
<feature type="region of interest" description="Disordered" evidence="4">
    <location>
        <begin position="265"/>
        <end position="290"/>
    </location>
</feature>
<dbReference type="Pfam" id="PF06978">
    <property type="entry name" value="POP1_N"/>
    <property type="match status" value="2"/>
</dbReference>
<dbReference type="EMBL" id="SCEB01215642">
    <property type="protein sequence ID" value="RXM28453.1"/>
    <property type="molecule type" value="Genomic_DNA"/>
</dbReference>
<dbReference type="Proteomes" id="UP000289886">
    <property type="component" value="Unassembled WGS sequence"/>
</dbReference>
<proteinExistence type="predicted"/>
<dbReference type="AlphaFoldDB" id="A0A444TZU6"/>
<keyword evidence="3" id="KW-0539">Nucleus</keyword>
<comment type="caution">
    <text evidence="8">The sequence shown here is derived from an EMBL/GenBank/DDBJ whole genome shotgun (WGS) entry which is preliminary data.</text>
</comment>
<evidence type="ECO:0000256" key="3">
    <source>
        <dbReference type="ARBA" id="ARBA00023242"/>
    </source>
</evidence>
<feature type="compositionally biased region" description="Basic residues" evidence="4">
    <location>
        <begin position="853"/>
        <end position="864"/>
    </location>
</feature>
<gene>
    <name evidence="8" type="ORF">EOD39_2595</name>
</gene>
<feature type="domain" description="Pop1 N-terminal" evidence="5">
    <location>
        <begin position="213"/>
        <end position="289"/>
    </location>
</feature>
<feature type="region of interest" description="Disordered" evidence="4">
    <location>
        <begin position="117"/>
        <end position="197"/>
    </location>
</feature>
<dbReference type="GO" id="GO:0001682">
    <property type="term" value="P:tRNA 5'-leader removal"/>
    <property type="evidence" value="ECO:0007669"/>
    <property type="project" value="InterPro"/>
</dbReference>
<evidence type="ECO:0000256" key="4">
    <source>
        <dbReference type="SAM" id="MobiDB-lite"/>
    </source>
</evidence>
<dbReference type="InterPro" id="IPR012590">
    <property type="entry name" value="POPLD_dom"/>
</dbReference>
<feature type="region of interest" description="Disordered" evidence="4">
    <location>
        <begin position="853"/>
        <end position="880"/>
    </location>
</feature>
<evidence type="ECO:0000256" key="1">
    <source>
        <dbReference type="ARBA" id="ARBA00004123"/>
    </source>
</evidence>
<dbReference type="InterPro" id="IPR055079">
    <property type="entry name" value="POP1_C"/>
</dbReference>
<feature type="compositionally biased region" description="Basic and acidic residues" evidence="4">
    <location>
        <begin position="265"/>
        <end position="281"/>
    </location>
</feature>
<keyword evidence="9" id="KW-1185">Reference proteome</keyword>
<comment type="subcellular location">
    <subcellularLocation>
        <location evidence="1">Nucleus</location>
    </subcellularLocation>
</comment>
<protein>
    <submittedName>
        <fullName evidence="8">Ribonucleases P/MRP protein subunit POP1</fullName>
    </submittedName>
</protein>
<evidence type="ECO:0000259" key="7">
    <source>
        <dbReference type="Pfam" id="PF22770"/>
    </source>
</evidence>
<keyword evidence="2" id="KW-0819">tRNA processing</keyword>
<organism evidence="8 9">
    <name type="scientific">Acipenser ruthenus</name>
    <name type="common">Sterlet sturgeon</name>
    <dbReference type="NCBI Taxonomy" id="7906"/>
    <lineage>
        <taxon>Eukaryota</taxon>
        <taxon>Metazoa</taxon>
        <taxon>Chordata</taxon>
        <taxon>Craniata</taxon>
        <taxon>Vertebrata</taxon>
        <taxon>Euteleostomi</taxon>
        <taxon>Actinopterygii</taxon>
        <taxon>Chondrostei</taxon>
        <taxon>Acipenseriformes</taxon>
        <taxon>Acipenseridae</taxon>
        <taxon>Acipenser</taxon>
    </lineage>
</organism>
<feature type="domain" description="POPLD" evidence="6">
    <location>
        <begin position="577"/>
        <end position="668"/>
    </location>
</feature>
<dbReference type="Pfam" id="PF22770">
    <property type="entry name" value="POP1_C"/>
    <property type="match status" value="1"/>
</dbReference>
<evidence type="ECO:0000259" key="6">
    <source>
        <dbReference type="Pfam" id="PF08170"/>
    </source>
</evidence>
<dbReference type="PANTHER" id="PTHR22731:SF3">
    <property type="entry name" value="RIBONUCLEASES P_MRP PROTEIN SUBUNIT POP1"/>
    <property type="match status" value="1"/>
</dbReference>
<reference evidence="8 9" key="1">
    <citation type="submission" date="2019-01" db="EMBL/GenBank/DDBJ databases">
        <title>Draft Genome and Complete Hox-Cluster Characterization of the Sterlet Sturgeon (Acipenser ruthenus).</title>
        <authorList>
            <person name="Wei Q."/>
        </authorList>
    </citation>
    <scope>NUCLEOTIDE SEQUENCE [LARGE SCALE GENOMIC DNA]</scope>
    <source>
        <strain evidence="8">WHYD16114868_AA</strain>
        <tissue evidence="8">Blood</tissue>
    </source>
</reference>
<evidence type="ECO:0000313" key="8">
    <source>
        <dbReference type="EMBL" id="RXM28453.1"/>
    </source>
</evidence>